<protein>
    <submittedName>
        <fullName evidence="8">Amino acid ABC transporter substrate-binding protein</fullName>
    </submittedName>
</protein>
<feature type="signal peptide" evidence="5">
    <location>
        <begin position="1"/>
        <end position="21"/>
    </location>
</feature>
<evidence type="ECO:0000256" key="5">
    <source>
        <dbReference type="SAM" id="SignalP"/>
    </source>
</evidence>
<evidence type="ECO:0000256" key="1">
    <source>
        <dbReference type="ARBA" id="ARBA00004196"/>
    </source>
</evidence>
<feature type="chain" id="PRO_5038458088" evidence="5">
    <location>
        <begin position="22"/>
        <end position="259"/>
    </location>
</feature>
<accession>A0A3N3ZWR9</accession>
<comment type="similarity">
    <text evidence="2 4">Belongs to the bacterial solute-binding protein 3 family.</text>
</comment>
<dbReference type="PANTHER" id="PTHR35936">
    <property type="entry name" value="MEMBRANE-BOUND LYTIC MUREIN TRANSGLYCOSYLASE F"/>
    <property type="match status" value="1"/>
</dbReference>
<evidence type="ECO:0000259" key="7">
    <source>
        <dbReference type="SMART" id="SM00079"/>
    </source>
</evidence>
<dbReference type="InterPro" id="IPR001320">
    <property type="entry name" value="Iontro_rcpt_C"/>
</dbReference>
<proteinExistence type="inferred from homology"/>
<dbReference type="InterPro" id="IPR018313">
    <property type="entry name" value="SBP_3_CS"/>
</dbReference>
<evidence type="ECO:0000313" key="9">
    <source>
        <dbReference type="Proteomes" id="UP000270616"/>
    </source>
</evidence>
<dbReference type="CDD" id="cd13530">
    <property type="entry name" value="PBP2_peptides_like"/>
    <property type="match status" value="1"/>
</dbReference>
<dbReference type="EMBL" id="RKMF01000001">
    <property type="protein sequence ID" value="ROZ65552.1"/>
    <property type="molecule type" value="Genomic_DNA"/>
</dbReference>
<evidence type="ECO:0000256" key="4">
    <source>
        <dbReference type="RuleBase" id="RU003744"/>
    </source>
</evidence>
<evidence type="ECO:0000259" key="6">
    <source>
        <dbReference type="SMART" id="SM00062"/>
    </source>
</evidence>
<reference evidence="8 9" key="1">
    <citation type="submission" date="2018-10" db="EMBL/GenBank/DDBJ databases">
        <title>Kocuria sp. M5W7-7, whole genome shotgun sequence.</title>
        <authorList>
            <person name="Tuo L."/>
        </authorList>
    </citation>
    <scope>NUCLEOTIDE SEQUENCE [LARGE SCALE GENOMIC DNA]</scope>
    <source>
        <strain evidence="8 9">M5W7-7</strain>
    </source>
</reference>
<dbReference type="SUPFAM" id="SSF53850">
    <property type="entry name" value="Periplasmic binding protein-like II"/>
    <property type="match status" value="1"/>
</dbReference>
<dbReference type="RefSeq" id="WP_123823438.1">
    <property type="nucleotide sequence ID" value="NZ_RKMF01000001.1"/>
</dbReference>
<feature type="domain" description="Solute-binding protein family 3/N-terminal" evidence="6">
    <location>
        <begin position="43"/>
        <end position="259"/>
    </location>
</feature>
<dbReference type="AlphaFoldDB" id="A0A3N3ZWR9"/>
<evidence type="ECO:0000256" key="3">
    <source>
        <dbReference type="ARBA" id="ARBA00022729"/>
    </source>
</evidence>
<dbReference type="GO" id="GO:0016020">
    <property type="term" value="C:membrane"/>
    <property type="evidence" value="ECO:0007669"/>
    <property type="project" value="InterPro"/>
</dbReference>
<organism evidence="8 9">
    <name type="scientific">Kocuria soli</name>
    <dbReference type="NCBI Taxonomy" id="2485125"/>
    <lineage>
        <taxon>Bacteria</taxon>
        <taxon>Bacillati</taxon>
        <taxon>Actinomycetota</taxon>
        <taxon>Actinomycetes</taxon>
        <taxon>Micrococcales</taxon>
        <taxon>Micrococcaceae</taxon>
        <taxon>Kocuria</taxon>
    </lineage>
</organism>
<evidence type="ECO:0000313" key="8">
    <source>
        <dbReference type="EMBL" id="ROZ65552.1"/>
    </source>
</evidence>
<dbReference type="PROSITE" id="PS01039">
    <property type="entry name" value="SBP_BACTERIAL_3"/>
    <property type="match status" value="1"/>
</dbReference>
<dbReference type="GO" id="GO:0015276">
    <property type="term" value="F:ligand-gated monoatomic ion channel activity"/>
    <property type="evidence" value="ECO:0007669"/>
    <property type="project" value="InterPro"/>
</dbReference>
<dbReference type="Pfam" id="PF00497">
    <property type="entry name" value="SBP_bac_3"/>
    <property type="match status" value="1"/>
</dbReference>
<dbReference type="Proteomes" id="UP000270616">
    <property type="component" value="Unassembled WGS sequence"/>
</dbReference>
<dbReference type="SMART" id="SM00062">
    <property type="entry name" value="PBPb"/>
    <property type="match status" value="1"/>
</dbReference>
<dbReference type="InterPro" id="IPR001638">
    <property type="entry name" value="Solute-binding_3/MltF_N"/>
</dbReference>
<evidence type="ECO:0000256" key="2">
    <source>
        <dbReference type="ARBA" id="ARBA00010333"/>
    </source>
</evidence>
<gene>
    <name evidence="8" type="ORF">EDL96_00085</name>
</gene>
<dbReference type="Gene3D" id="3.40.190.10">
    <property type="entry name" value="Periplasmic binding protein-like II"/>
    <property type="match status" value="2"/>
</dbReference>
<sequence length="259" mass="27581">MRTRHSSTLFAAAGATALVLAGCTSTTGEAQSESGVPLVEEGALTVCANTPYQPFEFERDGEVVGFDMDLADEIAADLGVEKKVIQTGFEGIESGADLSTNKCDVAISGITITDARKSAMSFSEPYFDDELGLLVPKDSDIKSFDDIGDSTVAVQQATTGQTYAEGNDLNFEQQEDVELMLQKLETGGVDAVVGNVSVLGTRAADNPDLELVDQQSNGEQLGVGVRTDNTQMLDAVNSTIERVNEDGTMETMRKEWMGL</sequence>
<dbReference type="GO" id="GO:0030313">
    <property type="term" value="C:cell envelope"/>
    <property type="evidence" value="ECO:0007669"/>
    <property type="project" value="UniProtKB-SubCell"/>
</dbReference>
<name>A0A3N3ZWR9_9MICC</name>
<feature type="domain" description="Ionotropic glutamate receptor C-terminal" evidence="7">
    <location>
        <begin position="43"/>
        <end position="259"/>
    </location>
</feature>
<dbReference type="PROSITE" id="PS51257">
    <property type="entry name" value="PROKAR_LIPOPROTEIN"/>
    <property type="match status" value="1"/>
</dbReference>
<dbReference type="SMART" id="SM00079">
    <property type="entry name" value="PBPe"/>
    <property type="match status" value="1"/>
</dbReference>
<dbReference type="PANTHER" id="PTHR35936:SF17">
    <property type="entry name" value="ARGININE-BINDING EXTRACELLULAR PROTEIN ARTP"/>
    <property type="match status" value="1"/>
</dbReference>
<dbReference type="OrthoDB" id="8454826at2"/>
<comment type="subcellular location">
    <subcellularLocation>
        <location evidence="1">Cell envelope</location>
    </subcellularLocation>
</comment>
<comment type="caution">
    <text evidence="8">The sequence shown here is derived from an EMBL/GenBank/DDBJ whole genome shotgun (WGS) entry which is preliminary data.</text>
</comment>
<keyword evidence="9" id="KW-1185">Reference proteome</keyword>
<keyword evidence="3 5" id="KW-0732">Signal</keyword>